<protein>
    <submittedName>
        <fullName evidence="3">Unannotated protein</fullName>
    </submittedName>
</protein>
<keyword evidence="1" id="KW-1133">Transmembrane helix</keyword>
<sequence length="89" mass="9914">MHLKFLPKPKPIVLDNSVSQGAELAGTVIVFFLIGFGLDTWLNTTPWFMIGATLFGVTGQFIKMYYVYSSAMSHLEEERAQNSRGTAPQ</sequence>
<evidence type="ECO:0000313" key="3">
    <source>
        <dbReference type="EMBL" id="CAB4660291.1"/>
    </source>
</evidence>
<dbReference type="EMBL" id="CAEZWV010000001">
    <property type="protein sequence ID" value="CAB4660291.1"/>
    <property type="molecule type" value="Genomic_DNA"/>
</dbReference>
<feature type="transmembrane region" description="Helical" evidence="1">
    <location>
        <begin position="47"/>
        <end position="68"/>
    </location>
</feature>
<dbReference type="Pfam" id="PF09527">
    <property type="entry name" value="ATPase_gene1"/>
    <property type="match status" value="1"/>
</dbReference>
<proteinExistence type="predicted"/>
<organism evidence="3">
    <name type="scientific">freshwater metagenome</name>
    <dbReference type="NCBI Taxonomy" id="449393"/>
    <lineage>
        <taxon>unclassified sequences</taxon>
        <taxon>metagenomes</taxon>
        <taxon>ecological metagenomes</taxon>
    </lineage>
</organism>
<gene>
    <name evidence="2" type="ORF">UFOPK2214_00860</name>
    <name evidence="3" type="ORF">UFOPK2295_00125</name>
</gene>
<evidence type="ECO:0000313" key="2">
    <source>
        <dbReference type="EMBL" id="CAB4655254.1"/>
    </source>
</evidence>
<accession>A0A6J6LF88</accession>
<dbReference type="InterPro" id="IPR032820">
    <property type="entry name" value="ATPase_put"/>
</dbReference>
<name>A0A6J6LF88_9ZZZZ</name>
<dbReference type="EMBL" id="CAEZWJ010000022">
    <property type="protein sequence ID" value="CAB4655254.1"/>
    <property type="molecule type" value="Genomic_DNA"/>
</dbReference>
<dbReference type="AlphaFoldDB" id="A0A6J6LF88"/>
<keyword evidence="1" id="KW-0812">Transmembrane</keyword>
<evidence type="ECO:0000256" key="1">
    <source>
        <dbReference type="SAM" id="Phobius"/>
    </source>
</evidence>
<keyword evidence="1" id="KW-0472">Membrane</keyword>
<feature type="transmembrane region" description="Helical" evidence="1">
    <location>
        <begin position="21"/>
        <end position="41"/>
    </location>
</feature>
<reference evidence="3" key="1">
    <citation type="submission" date="2020-05" db="EMBL/GenBank/DDBJ databases">
        <authorList>
            <person name="Chiriac C."/>
            <person name="Salcher M."/>
            <person name="Ghai R."/>
            <person name="Kavagutti S V."/>
        </authorList>
    </citation>
    <scope>NUCLEOTIDE SEQUENCE</scope>
</reference>